<sequence length="400" mass="42017">MKHTYAICLLLLASTVGRAQSSLTFTQLSGLPDGGRYGMGYSQDQDAFYMAGGGGPASAFNSQIYRYEPSSDSWASGSASASLTPQRWTSLAQPNISLIYVLNGVTAAGAPVPDLQTVSTQSGSFGSSFANPSPASSAGVAVWNGLIYSYGGQLASGTYTDQLRAYNPTSNTWTTLAPMPEAKSAFGAAVNGKIYTFGGFNGVQNSARVDAYDISSGQWQAQGLLPTTVSSQAVAVQGEWVWLVGDFTNQSYLAAYNVRTRQLRTFTSNLPPRRNAAAAVRNNFLYVWGGNTASSNASTLADMWRADVSLLLGTGPATAQASGLRAYPNPSEAGQTTLELPSGTQQLNVFDALGRQVATATPAPGSPRWPLDLRGFPAGIYLVRARTAWGGSASCRVVCP</sequence>
<keyword evidence="1" id="KW-0880">Kelch repeat</keyword>
<dbReference type="Gene3D" id="2.120.10.80">
    <property type="entry name" value="Kelch-type beta propeller"/>
    <property type="match status" value="2"/>
</dbReference>
<evidence type="ECO:0000256" key="1">
    <source>
        <dbReference type="ARBA" id="ARBA00022441"/>
    </source>
</evidence>
<evidence type="ECO:0008006" key="6">
    <source>
        <dbReference type="Google" id="ProtNLM"/>
    </source>
</evidence>
<evidence type="ECO:0000313" key="5">
    <source>
        <dbReference type="Proteomes" id="UP001501153"/>
    </source>
</evidence>
<reference evidence="5" key="1">
    <citation type="journal article" date="2019" name="Int. J. Syst. Evol. Microbiol.">
        <title>The Global Catalogue of Microorganisms (GCM) 10K type strain sequencing project: providing services to taxonomists for standard genome sequencing and annotation.</title>
        <authorList>
            <consortium name="The Broad Institute Genomics Platform"/>
            <consortium name="The Broad Institute Genome Sequencing Center for Infectious Disease"/>
            <person name="Wu L."/>
            <person name="Ma J."/>
        </authorList>
    </citation>
    <scope>NUCLEOTIDE SEQUENCE [LARGE SCALE GENOMIC DNA]</scope>
    <source>
        <strain evidence="5">JCM 17923</strain>
    </source>
</reference>
<dbReference type="Proteomes" id="UP001501153">
    <property type="component" value="Unassembled WGS sequence"/>
</dbReference>
<dbReference type="EMBL" id="BAABGZ010000006">
    <property type="protein sequence ID" value="GAA4347184.1"/>
    <property type="molecule type" value="Genomic_DNA"/>
</dbReference>
<organism evidence="4 5">
    <name type="scientific">Hymenobacter saemangeumensis</name>
    <dbReference type="NCBI Taxonomy" id="1084522"/>
    <lineage>
        <taxon>Bacteria</taxon>
        <taxon>Pseudomonadati</taxon>
        <taxon>Bacteroidota</taxon>
        <taxon>Cytophagia</taxon>
        <taxon>Cytophagales</taxon>
        <taxon>Hymenobacteraceae</taxon>
        <taxon>Hymenobacter</taxon>
    </lineage>
</organism>
<feature type="signal peptide" evidence="3">
    <location>
        <begin position="1"/>
        <end position="19"/>
    </location>
</feature>
<dbReference type="Pfam" id="PF01344">
    <property type="entry name" value="Kelch_1"/>
    <property type="match status" value="2"/>
</dbReference>
<comment type="caution">
    <text evidence="4">The sequence shown here is derived from an EMBL/GenBank/DDBJ whole genome shotgun (WGS) entry which is preliminary data.</text>
</comment>
<dbReference type="PANTHER" id="PTHR24412:SF441">
    <property type="entry name" value="KELCH-LIKE PROTEIN 28"/>
    <property type="match status" value="1"/>
</dbReference>
<dbReference type="InterPro" id="IPR006652">
    <property type="entry name" value="Kelch_1"/>
</dbReference>
<accession>A0ABP8HY11</accession>
<dbReference type="SMART" id="SM00612">
    <property type="entry name" value="Kelch"/>
    <property type="match status" value="2"/>
</dbReference>
<feature type="chain" id="PRO_5045395631" description="T9SS type A sorting domain-containing protein" evidence="3">
    <location>
        <begin position="20"/>
        <end position="400"/>
    </location>
</feature>
<keyword evidence="5" id="KW-1185">Reference proteome</keyword>
<keyword evidence="3" id="KW-0732">Signal</keyword>
<dbReference type="PANTHER" id="PTHR24412">
    <property type="entry name" value="KELCH PROTEIN"/>
    <property type="match status" value="1"/>
</dbReference>
<evidence type="ECO:0000256" key="2">
    <source>
        <dbReference type="ARBA" id="ARBA00022737"/>
    </source>
</evidence>
<dbReference type="RefSeq" id="WP_345232985.1">
    <property type="nucleotide sequence ID" value="NZ_BAABGZ010000006.1"/>
</dbReference>
<evidence type="ECO:0000313" key="4">
    <source>
        <dbReference type="EMBL" id="GAA4347184.1"/>
    </source>
</evidence>
<proteinExistence type="predicted"/>
<protein>
    <recommendedName>
        <fullName evidence="6">T9SS type A sorting domain-containing protein</fullName>
    </recommendedName>
</protein>
<name>A0ABP8HY11_9BACT</name>
<dbReference type="NCBIfam" id="TIGR04183">
    <property type="entry name" value="Por_Secre_tail"/>
    <property type="match status" value="1"/>
</dbReference>
<keyword evidence="2" id="KW-0677">Repeat</keyword>
<dbReference type="InterPro" id="IPR026444">
    <property type="entry name" value="Secre_tail"/>
</dbReference>
<dbReference type="InterPro" id="IPR015915">
    <property type="entry name" value="Kelch-typ_b-propeller"/>
</dbReference>
<evidence type="ECO:0000256" key="3">
    <source>
        <dbReference type="SAM" id="SignalP"/>
    </source>
</evidence>
<gene>
    <name evidence="4" type="ORF">GCM10023185_02070</name>
</gene>
<dbReference type="SUPFAM" id="SSF117281">
    <property type="entry name" value="Kelch motif"/>
    <property type="match status" value="1"/>
</dbReference>